<dbReference type="InterPro" id="IPR029063">
    <property type="entry name" value="SAM-dependent_MTases_sf"/>
</dbReference>
<keyword evidence="1" id="KW-0489">Methyltransferase</keyword>
<reference evidence="1 2" key="1">
    <citation type="submission" date="2021-05" db="EMBL/GenBank/DDBJ databases">
        <title>Roseococcus sp. XZZS9, whole genome shotgun sequencing project.</title>
        <authorList>
            <person name="Zhao G."/>
            <person name="Shen L."/>
        </authorList>
    </citation>
    <scope>NUCLEOTIDE SEQUENCE [LARGE SCALE GENOMIC DNA]</scope>
    <source>
        <strain evidence="1 2">XZZS9</strain>
    </source>
</reference>
<evidence type="ECO:0000313" key="2">
    <source>
        <dbReference type="Proteomes" id="UP000766336"/>
    </source>
</evidence>
<organism evidence="1 2">
    <name type="scientific">Roseococcus pinisoli</name>
    <dbReference type="NCBI Taxonomy" id="2835040"/>
    <lineage>
        <taxon>Bacteria</taxon>
        <taxon>Pseudomonadati</taxon>
        <taxon>Pseudomonadota</taxon>
        <taxon>Alphaproteobacteria</taxon>
        <taxon>Acetobacterales</taxon>
        <taxon>Roseomonadaceae</taxon>
        <taxon>Roseococcus</taxon>
    </lineage>
</organism>
<dbReference type="Pfam" id="PF13578">
    <property type="entry name" value="Methyltransf_24"/>
    <property type="match status" value="1"/>
</dbReference>
<proteinExistence type="predicted"/>
<sequence>MIAKRLKEVFESKPSWVKRQIKKTEAQALAREIRKIKSEAALEIGSASGFSSAVIYSAQAENCENPFLYAFDYSEFCYYDKSRRTGQAFEEIHPGGHNFLMKTGVISAEIERPGHVIDFAFIDADHRTPWPALDLIAIWHYLSSTAVIALHDIEMPFVSQWRDTNGARDLYRSWVGDKHRFDNALNIGFMHNIDEDRMVKSVVASLMMDWERTIAPEMLRKFDDCISRYEPHNQRLLRAAILERKNSAGIKLVRNVKKTTPKVAALPAADGRPINVI</sequence>
<gene>
    <name evidence="1" type="ORF">KHU32_22740</name>
</gene>
<protein>
    <submittedName>
        <fullName evidence="1">Class I SAM-dependent methyltransferase</fullName>
    </submittedName>
</protein>
<keyword evidence="1" id="KW-0808">Transferase</keyword>
<evidence type="ECO:0000313" key="1">
    <source>
        <dbReference type="EMBL" id="MBS7813772.1"/>
    </source>
</evidence>
<name>A0ABS5QKU9_9PROT</name>
<comment type="caution">
    <text evidence="1">The sequence shown here is derived from an EMBL/GenBank/DDBJ whole genome shotgun (WGS) entry which is preliminary data.</text>
</comment>
<keyword evidence="2" id="KW-1185">Reference proteome</keyword>
<dbReference type="GO" id="GO:0032259">
    <property type="term" value="P:methylation"/>
    <property type="evidence" value="ECO:0007669"/>
    <property type="project" value="UniProtKB-KW"/>
</dbReference>
<dbReference type="Gene3D" id="3.40.50.150">
    <property type="entry name" value="Vaccinia Virus protein VP39"/>
    <property type="match status" value="1"/>
</dbReference>
<dbReference type="SUPFAM" id="SSF53335">
    <property type="entry name" value="S-adenosyl-L-methionine-dependent methyltransferases"/>
    <property type="match status" value="1"/>
</dbReference>
<accession>A0ABS5QKU9</accession>
<dbReference type="Proteomes" id="UP000766336">
    <property type="component" value="Unassembled WGS sequence"/>
</dbReference>
<dbReference type="RefSeq" id="WP_213672475.1">
    <property type="nucleotide sequence ID" value="NZ_JAHCDA010000006.1"/>
</dbReference>
<dbReference type="EMBL" id="JAHCDA010000006">
    <property type="protein sequence ID" value="MBS7813772.1"/>
    <property type="molecule type" value="Genomic_DNA"/>
</dbReference>
<dbReference type="GO" id="GO:0008168">
    <property type="term" value="F:methyltransferase activity"/>
    <property type="evidence" value="ECO:0007669"/>
    <property type="project" value="UniProtKB-KW"/>
</dbReference>